<keyword evidence="2" id="KW-0812">Transmembrane</keyword>
<dbReference type="InterPro" id="IPR001638">
    <property type="entry name" value="Solute-binding_3/MltF_N"/>
</dbReference>
<dbReference type="InterPro" id="IPR043128">
    <property type="entry name" value="Rev_trsase/Diguanyl_cyclase"/>
</dbReference>
<name>A0A9X1ZGE2_9GAMM</name>
<reference evidence="4" key="1">
    <citation type="submission" date="2022-01" db="EMBL/GenBank/DDBJ databases">
        <title>Whole genome-based taxonomy of the Shewanellaceae.</title>
        <authorList>
            <person name="Martin-Rodriguez A.J."/>
        </authorList>
    </citation>
    <scope>NUCLEOTIDE SEQUENCE</scope>
    <source>
        <strain evidence="4">KCTC 23973</strain>
    </source>
</reference>
<dbReference type="CDD" id="cd13706">
    <property type="entry name" value="PBP2_HisK_like_1"/>
    <property type="match status" value="1"/>
</dbReference>
<accession>A0A9X1ZGE2</accession>
<dbReference type="SUPFAM" id="SSF53850">
    <property type="entry name" value="Periplasmic binding protein-like II"/>
    <property type="match status" value="1"/>
</dbReference>
<dbReference type="EMBL" id="JAKILB010000001">
    <property type="protein sequence ID" value="MCL1137278.1"/>
    <property type="molecule type" value="Genomic_DNA"/>
</dbReference>
<dbReference type="RefSeq" id="WP_248948239.1">
    <property type="nucleotide sequence ID" value="NZ_JAKILB010000001.1"/>
</dbReference>
<dbReference type="AlphaFoldDB" id="A0A9X1ZGE2"/>
<evidence type="ECO:0000256" key="2">
    <source>
        <dbReference type="SAM" id="Phobius"/>
    </source>
</evidence>
<dbReference type="CDD" id="cd01949">
    <property type="entry name" value="GGDEF"/>
    <property type="match status" value="1"/>
</dbReference>
<sequence>MADESNSNPPNTSLSLVVANSKAWKPFSYIDDNGQPSGLLIDLWNEFGKANHIKITFLLTDWEDSIDLVREGKADVHAGLLWSSQRSAFFDFGNNLAKLDGQLFVNKSLLNLDIDTILETEALGVIKGSYEDSFIQGAHPDATLERFDNNEQMVSAALKNKINVFIADFQVANFYLYTAKKQNAFSPIQHLYTASVKPAVAKGNSHLLDFIKSGFNKVDNATFDRVQRKWLHVETVYPSYLLPLMVVTALSMVSVYIFQLKRTVSHRTRELNKANQELKLLAGSDPLTGIANRRFYMNELEQQISAKKGSLTLLIFDVDKFKTVNDEYGHHIGDQVLQAVVYRVNSVLSSSGTFGRIGGEEFSIFDVGLSLSQAKRLASQIQNHISATKFQTDIGEIAISVSLGGVHSDVLCVGSSTLMQQADLLMYKAKQQGRNRCEFETLKTAQTSAMNL</sequence>
<dbReference type="Gene3D" id="3.40.190.10">
    <property type="entry name" value="Periplasmic binding protein-like II"/>
    <property type="match status" value="2"/>
</dbReference>
<dbReference type="GO" id="GO:0052621">
    <property type="term" value="F:diguanylate cyclase activity"/>
    <property type="evidence" value="ECO:0007669"/>
    <property type="project" value="UniProtKB-EC"/>
</dbReference>
<dbReference type="SMART" id="SM00062">
    <property type="entry name" value="PBPb"/>
    <property type="match status" value="1"/>
</dbReference>
<dbReference type="PANTHER" id="PTHR45138:SF5">
    <property type="entry name" value="BIFUNCTIONAL PERIPLASMIC SUBSTRATE BINDING PROTEIN_CYTOPLASMIC DIGUANYLATE CYCLASE"/>
    <property type="match status" value="1"/>
</dbReference>
<dbReference type="EC" id="2.7.7.65" evidence="1"/>
<feature type="domain" description="GGDEF" evidence="3">
    <location>
        <begin position="309"/>
        <end position="442"/>
    </location>
</feature>
<dbReference type="PROSITE" id="PS50887">
    <property type="entry name" value="GGDEF"/>
    <property type="match status" value="1"/>
</dbReference>
<dbReference type="SUPFAM" id="SSF55073">
    <property type="entry name" value="Nucleotide cyclase"/>
    <property type="match status" value="1"/>
</dbReference>
<evidence type="ECO:0000313" key="5">
    <source>
        <dbReference type="Proteomes" id="UP001139293"/>
    </source>
</evidence>
<dbReference type="GO" id="GO:0005886">
    <property type="term" value="C:plasma membrane"/>
    <property type="evidence" value="ECO:0007669"/>
    <property type="project" value="TreeGrafter"/>
</dbReference>
<dbReference type="InterPro" id="IPR050469">
    <property type="entry name" value="Diguanylate_Cyclase"/>
</dbReference>
<dbReference type="GO" id="GO:0043709">
    <property type="term" value="P:cell adhesion involved in single-species biofilm formation"/>
    <property type="evidence" value="ECO:0007669"/>
    <property type="project" value="TreeGrafter"/>
</dbReference>
<evidence type="ECO:0000313" key="4">
    <source>
        <dbReference type="EMBL" id="MCL1137278.1"/>
    </source>
</evidence>
<evidence type="ECO:0000256" key="1">
    <source>
        <dbReference type="ARBA" id="ARBA00012528"/>
    </source>
</evidence>
<dbReference type="InterPro" id="IPR000160">
    <property type="entry name" value="GGDEF_dom"/>
</dbReference>
<dbReference type="Gene3D" id="3.30.70.270">
    <property type="match status" value="1"/>
</dbReference>
<keyword evidence="2" id="KW-0472">Membrane</keyword>
<protein>
    <recommendedName>
        <fullName evidence="1">diguanylate cyclase</fullName>
        <ecNumber evidence="1">2.7.7.65</ecNumber>
    </recommendedName>
</protein>
<keyword evidence="5" id="KW-1185">Reference proteome</keyword>
<dbReference type="Proteomes" id="UP001139293">
    <property type="component" value="Unassembled WGS sequence"/>
</dbReference>
<dbReference type="SMART" id="SM00267">
    <property type="entry name" value="GGDEF"/>
    <property type="match status" value="1"/>
</dbReference>
<organism evidence="4 5">
    <name type="scientific">Shewanella pneumatophori</name>
    <dbReference type="NCBI Taxonomy" id="314092"/>
    <lineage>
        <taxon>Bacteria</taxon>
        <taxon>Pseudomonadati</taxon>
        <taxon>Pseudomonadota</taxon>
        <taxon>Gammaproteobacteria</taxon>
        <taxon>Alteromonadales</taxon>
        <taxon>Shewanellaceae</taxon>
        <taxon>Shewanella</taxon>
    </lineage>
</organism>
<feature type="transmembrane region" description="Helical" evidence="2">
    <location>
        <begin position="237"/>
        <end position="258"/>
    </location>
</feature>
<dbReference type="InterPro" id="IPR029787">
    <property type="entry name" value="Nucleotide_cyclase"/>
</dbReference>
<dbReference type="Pfam" id="PF00990">
    <property type="entry name" value="GGDEF"/>
    <property type="match status" value="1"/>
</dbReference>
<proteinExistence type="predicted"/>
<gene>
    <name evidence="4" type="ORF">L2740_01690</name>
</gene>
<comment type="caution">
    <text evidence="4">The sequence shown here is derived from an EMBL/GenBank/DDBJ whole genome shotgun (WGS) entry which is preliminary data.</text>
</comment>
<dbReference type="GO" id="GO:1902201">
    <property type="term" value="P:negative regulation of bacterial-type flagellum-dependent cell motility"/>
    <property type="evidence" value="ECO:0007669"/>
    <property type="project" value="TreeGrafter"/>
</dbReference>
<dbReference type="NCBIfam" id="TIGR00254">
    <property type="entry name" value="GGDEF"/>
    <property type="match status" value="1"/>
</dbReference>
<dbReference type="Pfam" id="PF00497">
    <property type="entry name" value="SBP_bac_3"/>
    <property type="match status" value="1"/>
</dbReference>
<dbReference type="PANTHER" id="PTHR45138">
    <property type="entry name" value="REGULATORY COMPONENTS OF SENSORY TRANSDUCTION SYSTEM"/>
    <property type="match status" value="1"/>
</dbReference>
<evidence type="ECO:0000259" key="3">
    <source>
        <dbReference type="PROSITE" id="PS50887"/>
    </source>
</evidence>
<keyword evidence="2" id="KW-1133">Transmembrane helix</keyword>